<feature type="signal peptide" evidence="5">
    <location>
        <begin position="1"/>
        <end position="17"/>
    </location>
</feature>
<feature type="domain" description="Cytochrome c" evidence="6">
    <location>
        <begin position="20"/>
        <end position="100"/>
    </location>
</feature>
<dbReference type="SUPFAM" id="SSF46626">
    <property type="entry name" value="Cytochrome c"/>
    <property type="match status" value="1"/>
</dbReference>
<dbReference type="Proteomes" id="UP001524570">
    <property type="component" value="Unassembled WGS sequence"/>
</dbReference>
<reference evidence="7 8" key="1">
    <citation type="submission" date="2022-07" db="EMBL/GenBank/DDBJ databases">
        <title>Methylomonas rivi sp. nov., Methylomonas rosea sp. nov., Methylomonas aureus sp. nov. and Methylomonas subterranea sp. nov., four novel methanotrophs isolated from a freshwater creek and the deep terrestrial subsurface.</title>
        <authorList>
            <person name="Abin C."/>
            <person name="Sankaranarayanan K."/>
            <person name="Garner C."/>
            <person name="Sindelar R."/>
            <person name="Kotary K."/>
            <person name="Garner R."/>
            <person name="Barclay S."/>
            <person name="Lawson P."/>
            <person name="Krumholz L."/>
        </authorList>
    </citation>
    <scope>NUCLEOTIDE SEQUENCE [LARGE SCALE GENOMIC DNA]</scope>
    <source>
        <strain evidence="7 8">WSC-7</strain>
    </source>
</reference>
<comment type="caution">
    <text evidence="7">The sequence shown here is derived from an EMBL/GenBank/DDBJ whole genome shotgun (WGS) entry which is preliminary data.</text>
</comment>
<protein>
    <submittedName>
        <fullName evidence="7">Cytochrome c</fullName>
    </submittedName>
</protein>
<feature type="chain" id="PRO_5046428334" evidence="5">
    <location>
        <begin position="18"/>
        <end position="100"/>
    </location>
</feature>
<dbReference type="InterPro" id="IPR036909">
    <property type="entry name" value="Cyt_c-like_dom_sf"/>
</dbReference>
<dbReference type="Pfam" id="PF13442">
    <property type="entry name" value="Cytochrome_CBB3"/>
    <property type="match status" value="1"/>
</dbReference>
<evidence type="ECO:0000313" key="8">
    <source>
        <dbReference type="Proteomes" id="UP001524570"/>
    </source>
</evidence>
<evidence type="ECO:0000256" key="4">
    <source>
        <dbReference type="PROSITE-ProRule" id="PRU00433"/>
    </source>
</evidence>
<proteinExistence type="predicted"/>
<dbReference type="Gene3D" id="1.10.760.10">
    <property type="entry name" value="Cytochrome c-like domain"/>
    <property type="match status" value="1"/>
</dbReference>
<evidence type="ECO:0000256" key="5">
    <source>
        <dbReference type="SAM" id="SignalP"/>
    </source>
</evidence>
<dbReference type="RefSeq" id="WP_256608446.1">
    <property type="nucleotide sequence ID" value="NZ_JANIBL010000079.1"/>
</dbReference>
<sequence>MSSRWLLLGLLSTCAFADQPNPQRQQELLNMLKHDCGSCHGLPPKGGLGPSLMPEVLADKSDALLIDAIQNGRTGTAMPPWKNFLTVDETAWLIQQLRKR</sequence>
<organism evidence="7 8">
    <name type="scientific">Methylomonas rosea</name>
    <dbReference type="NCBI Taxonomy" id="2952227"/>
    <lineage>
        <taxon>Bacteria</taxon>
        <taxon>Pseudomonadati</taxon>
        <taxon>Pseudomonadota</taxon>
        <taxon>Gammaproteobacteria</taxon>
        <taxon>Methylococcales</taxon>
        <taxon>Methylococcaceae</taxon>
        <taxon>Methylomonas</taxon>
    </lineage>
</organism>
<evidence type="ECO:0000313" key="7">
    <source>
        <dbReference type="EMBL" id="MCQ8119601.1"/>
    </source>
</evidence>
<dbReference type="PROSITE" id="PS51007">
    <property type="entry name" value="CYTC"/>
    <property type="match status" value="1"/>
</dbReference>
<evidence type="ECO:0000256" key="3">
    <source>
        <dbReference type="ARBA" id="ARBA00023004"/>
    </source>
</evidence>
<accession>A0ABT1TXV1</accession>
<keyword evidence="8" id="KW-1185">Reference proteome</keyword>
<keyword evidence="3 4" id="KW-0408">Iron</keyword>
<keyword evidence="2 4" id="KW-0479">Metal-binding</keyword>
<dbReference type="InterPro" id="IPR009056">
    <property type="entry name" value="Cyt_c-like_dom"/>
</dbReference>
<keyword evidence="1 4" id="KW-0349">Heme</keyword>
<name>A0ABT1TXV1_9GAMM</name>
<evidence type="ECO:0000256" key="2">
    <source>
        <dbReference type="ARBA" id="ARBA00022723"/>
    </source>
</evidence>
<keyword evidence="5" id="KW-0732">Signal</keyword>
<evidence type="ECO:0000259" key="6">
    <source>
        <dbReference type="PROSITE" id="PS51007"/>
    </source>
</evidence>
<gene>
    <name evidence="7" type="ORF">NP589_19425</name>
</gene>
<dbReference type="EMBL" id="JANIBL010000079">
    <property type="protein sequence ID" value="MCQ8119601.1"/>
    <property type="molecule type" value="Genomic_DNA"/>
</dbReference>
<evidence type="ECO:0000256" key="1">
    <source>
        <dbReference type="ARBA" id="ARBA00022617"/>
    </source>
</evidence>